<feature type="transmembrane region" description="Helical" evidence="1">
    <location>
        <begin position="31"/>
        <end position="49"/>
    </location>
</feature>
<dbReference type="PANTHER" id="PTHR10587:SF128">
    <property type="entry name" value="POLYSACCHARIDE DEACETYLASE PDAB-RELATED"/>
    <property type="match status" value="1"/>
</dbReference>
<organism evidence="3 4">
    <name type="scientific">Cytobacillus oceanisediminis</name>
    <dbReference type="NCBI Taxonomy" id="665099"/>
    <lineage>
        <taxon>Bacteria</taxon>
        <taxon>Bacillati</taxon>
        <taxon>Bacillota</taxon>
        <taxon>Bacilli</taxon>
        <taxon>Bacillales</taxon>
        <taxon>Bacillaceae</taxon>
        <taxon>Cytobacillus</taxon>
    </lineage>
</organism>
<feature type="domain" description="NodB homology" evidence="2">
    <location>
        <begin position="74"/>
        <end position="253"/>
    </location>
</feature>
<dbReference type="InterPro" id="IPR014132">
    <property type="entry name" value="PdaB-like"/>
</dbReference>
<accession>A0A562J4H4</accession>
<dbReference type="AlphaFoldDB" id="A0A562J4H4"/>
<keyword evidence="1" id="KW-0812">Transmembrane</keyword>
<dbReference type="GO" id="GO:0016020">
    <property type="term" value="C:membrane"/>
    <property type="evidence" value="ECO:0007669"/>
    <property type="project" value="TreeGrafter"/>
</dbReference>
<dbReference type="Pfam" id="PF01522">
    <property type="entry name" value="Polysacc_deac_1"/>
    <property type="match status" value="1"/>
</dbReference>
<dbReference type="EMBL" id="VLKI01000038">
    <property type="protein sequence ID" value="TWH77815.1"/>
    <property type="molecule type" value="Genomic_DNA"/>
</dbReference>
<sequence>MRQVKHRYETRNVSDEVKDIMNFFYVLNGKSLKQILLVVIAAFFTAWFLHMESIVHLPAFSAKDGPKAVYKGEKDIAITFNIGWGDVKAEPILDILKKEGIKSATFFLAGSWAERHPDLVARIVKEGYEIGILGYDYENYTELEEDKIRRDLAKAQEAFRKLNIKDIKLVRAPTGHFDQKTLKVAQRMGYTVVHWSIDSKDWTNPGVEVIAENVSKAKKGDIVLLHASDSAKQTAKALPIILDDMKGKGLKLVTVSEMIANADTKTNEIK</sequence>
<dbReference type="InterPro" id="IPR002509">
    <property type="entry name" value="NODB_dom"/>
</dbReference>
<dbReference type="NCBIfam" id="TIGR02764">
    <property type="entry name" value="spore_ybaN_pdaB"/>
    <property type="match status" value="1"/>
</dbReference>
<dbReference type="Proteomes" id="UP000318667">
    <property type="component" value="Unassembled WGS sequence"/>
</dbReference>
<gene>
    <name evidence="3" type="ORF">IQ19_05568</name>
</gene>
<dbReference type="GO" id="GO:0005975">
    <property type="term" value="P:carbohydrate metabolic process"/>
    <property type="evidence" value="ECO:0007669"/>
    <property type="project" value="InterPro"/>
</dbReference>
<reference evidence="3 4" key="1">
    <citation type="journal article" date="2015" name="Stand. Genomic Sci.">
        <title>Genomic Encyclopedia of Bacterial and Archaeal Type Strains, Phase III: the genomes of soil and plant-associated and newly described type strains.</title>
        <authorList>
            <person name="Whitman W.B."/>
            <person name="Woyke T."/>
            <person name="Klenk H.P."/>
            <person name="Zhou Y."/>
            <person name="Lilburn T.G."/>
            <person name="Beck B.J."/>
            <person name="De Vos P."/>
            <person name="Vandamme P."/>
            <person name="Eisen J.A."/>
            <person name="Garrity G."/>
            <person name="Hugenholtz P."/>
            <person name="Kyrpides N.C."/>
        </authorList>
    </citation>
    <scope>NUCLEOTIDE SEQUENCE [LARGE SCALE GENOMIC DNA]</scope>
    <source>
        <strain evidence="3 4">CGMCC 1.10115</strain>
    </source>
</reference>
<evidence type="ECO:0000259" key="2">
    <source>
        <dbReference type="PROSITE" id="PS51677"/>
    </source>
</evidence>
<proteinExistence type="predicted"/>
<evidence type="ECO:0000313" key="4">
    <source>
        <dbReference type="Proteomes" id="UP000318667"/>
    </source>
</evidence>
<evidence type="ECO:0000256" key="1">
    <source>
        <dbReference type="SAM" id="Phobius"/>
    </source>
</evidence>
<dbReference type="Gene3D" id="3.20.20.370">
    <property type="entry name" value="Glycoside hydrolase/deacetylase"/>
    <property type="match status" value="1"/>
</dbReference>
<keyword evidence="4" id="KW-1185">Reference proteome</keyword>
<dbReference type="PROSITE" id="PS51677">
    <property type="entry name" value="NODB"/>
    <property type="match status" value="1"/>
</dbReference>
<name>A0A562J4H4_9BACI</name>
<dbReference type="SUPFAM" id="SSF88713">
    <property type="entry name" value="Glycoside hydrolase/deacetylase"/>
    <property type="match status" value="1"/>
</dbReference>
<keyword evidence="1" id="KW-1133">Transmembrane helix</keyword>
<keyword evidence="1" id="KW-0472">Membrane</keyword>
<protein>
    <submittedName>
        <fullName evidence="3">Polysaccharide deacetylase family sporulation protein PdaB</fullName>
    </submittedName>
</protein>
<dbReference type="GO" id="GO:0016810">
    <property type="term" value="F:hydrolase activity, acting on carbon-nitrogen (but not peptide) bonds"/>
    <property type="evidence" value="ECO:0007669"/>
    <property type="project" value="InterPro"/>
</dbReference>
<dbReference type="InterPro" id="IPR011330">
    <property type="entry name" value="Glyco_hydro/deAcase_b/a-brl"/>
</dbReference>
<dbReference type="InterPro" id="IPR050248">
    <property type="entry name" value="Polysacc_deacetylase_ArnD"/>
</dbReference>
<dbReference type="PANTHER" id="PTHR10587">
    <property type="entry name" value="GLYCOSYL TRANSFERASE-RELATED"/>
    <property type="match status" value="1"/>
</dbReference>
<evidence type="ECO:0000313" key="3">
    <source>
        <dbReference type="EMBL" id="TWH77815.1"/>
    </source>
</evidence>
<comment type="caution">
    <text evidence="3">The sequence shown here is derived from an EMBL/GenBank/DDBJ whole genome shotgun (WGS) entry which is preliminary data.</text>
</comment>